<dbReference type="EMBL" id="GEGO01004872">
    <property type="protein sequence ID" value="JAR90532.1"/>
    <property type="molecule type" value="Transcribed_RNA"/>
</dbReference>
<reference evidence="1" key="1">
    <citation type="journal article" date="2018" name="PLoS Negl. Trop. Dis.">
        <title>Sialome diversity of ticks revealed by RNAseq of single tick salivary glands.</title>
        <authorList>
            <person name="Perner J."/>
            <person name="Kropackova S."/>
            <person name="Kopacek P."/>
            <person name="Ribeiro J.M."/>
        </authorList>
    </citation>
    <scope>NUCLEOTIDE SEQUENCE</scope>
    <source>
        <strain evidence="1">Siblings of single egg batch collected in Ceske Budejovice</strain>
        <tissue evidence="1">Salivary glands</tissue>
    </source>
</reference>
<evidence type="ECO:0000313" key="1">
    <source>
        <dbReference type="EMBL" id="JAR90532.1"/>
    </source>
</evidence>
<name>A0A147BJ88_IXORI</name>
<sequence length="69" mass="7489">MPAYICLATWFTQSSLCISLSYSSRPATCANALLSPSHRTMTYCMLCLSTDRMKMVAAACTSIALDEPS</sequence>
<organism evidence="1">
    <name type="scientific">Ixodes ricinus</name>
    <name type="common">Common tick</name>
    <name type="synonym">Acarus ricinus</name>
    <dbReference type="NCBI Taxonomy" id="34613"/>
    <lineage>
        <taxon>Eukaryota</taxon>
        <taxon>Metazoa</taxon>
        <taxon>Ecdysozoa</taxon>
        <taxon>Arthropoda</taxon>
        <taxon>Chelicerata</taxon>
        <taxon>Arachnida</taxon>
        <taxon>Acari</taxon>
        <taxon>Parasitiformes</taxon>
        <taxon>Ixodida</taxon>
        <taxon>Ixodoidea</taxon>
        <taxon>Ixodidae</taxon>
        <taxon>Ixodinae</taxon>
        <taxon>Ixodes</taxon>
    </lineage>
</organism>
<protein>
    <submittedName>
        <fullName evidence="1">Putative secreted protein</fullName>
    </submittedName>
</protein>
<accession>A0A147BJ88</accession>
<proteinExistence type="predicted"/>
<dbReference type="AlphaFoldDB" id="A0A147BJ88"/>